<organism evidence="2">
    <name type="scientific">hydrothermal vent metagenome</name>
    <dbReference type="NCBI Taxonomy" id="652676"/>
    <lineage>
        <taxon>unclassified sequences</taxon>
        <taxon>metagenomes</taxon>
        <taxon>ecological metagenomes</taxon>
    </lineage>
</organism>
<dbReference type="EMBL" id="UOFP01000017">
    <property type="protein sequence ID" value="VAW83938.1"/>
    <property type="molecule type" value="Genomic_DNA"/>
</dbReference>
<feature type="coiled-coil region" evidence="1">
    <location>
        <begin position="44"/>
        <end position="71"/>
    </location>
</feature>
<gene>
    <name evidence="2" type="ORF">MNBD_GAMMA18-1364</name>
</gene>
<evidence type="ECO:0000313" key="2">
    <source>
        <dbReference type="EMBL" id="VAW83938.1"/>
    </source>
</evidence>
<name>A0A3B0YST4_9ZZZZ</name>
<proteinExistence type="predicted"/>
<accession>A0A3B0YST4</accession>
<keyword evidence="1" id="KW-0175">Coiled coil</keyword>
<sequence length="73" mass="8500">MIQTILEKLKSKRRWGASAERAAHCIAHHRLPITHNNWGQSKIKHGILKEVKRVAQKVEELMNENDRLVLILL</sequence>
<reference evidence="2" key="1">
    <citation type="submission" date="2018-06" db="EMBL/GenBank/DDBJ databases">
        <authorList>
            <person name="Zhirakovskaya E."/>
        </authorList>
    </citation>
    <scope>NUCLEOTIDE SEQUENCE</scope>
</reference>
<dbReference type="AlphaFoldDB" id="A0A3B0YST4"/>
<protein>
    <submittedName>
        <fullName evidence="2">Uncharacterized protein</fullName>
    </submittedName>
</protein>
<evidence type="ECO:0000256" key="1">
    <source>
        <dbReference type="SAM" id="Coils"/>
    </source>
</evidence>